<keyword evidence="3" id="KW-1185">Reference proteome</keyword>
<dbReference type="Proteomes" id="UP000054926">
    <property type="component" value="Unassembled WGS sequence"/>
</dbReference>
<dbReference type="AlphaFoldDB" id="A0A0W0ZPD5"/>
<sequence length="482" mass="56241">MTHHSAQFTSWFVTENDRVKALTKYELNRLKNNLQKHLEDSNEFEACSEKISLLCQSIANKYLDYLQLIGHKVAINAPKEVVTRTHWAEHFKQIALLEQKITATLTFAEQKELLLEIISLYQCIQPEEPLVSRNQIPLYSQQLQQLFSKRQFNLWLEGFVDFINKNDVVHAELAALFQGWSVEQQQEVLDYFSNPEFAALVNAIFFYKIHPDKLFVDGVHPEKLVSVQVRLGVLHHYIELMQQQLYKVALQNDLLPGSDYFLHDEELPQGIIIEGNEEFRLVLQAAVKKLKANVNLIQEKHVAIDCLHDLMRAYKFWFNPNRLIDAVMVLQQNLLSKIVAQEERAVIFQEKMVVLYSQLTTTECLDLYGYFANDDTRYLLFTFFKLAQGGTFDWLPSLNKEERAAVVEVFEALYCVMDALRIELKNRHLLAETYLCDLAKINVDIDPRNRDAVFRVIRIYKHAHVVPSNVIEQLFQSIEEFD</sequence>
<accession>A0A0W0ZPD5</accession>
<keyword evidence="1" id="KW-0175">Coiled coil</keyword>
<evidence type="ECO:0000313" key="2">
    <source>
        <dbReference type="EMBL" id="KTD70932.1"/>
    </source>
</evidence>
<evidence type="ECO:0000313" key="3">
    <source>
        <dbReference type="Proteomes" id="UP000054926"/>
    </source>
</evidence>
<reference evidence="2 3" key="1">
    <citation type="submission" date="2015-11" db="EMBL/GenBank/DDBJ databases">
        <title>Genomic analysis of 38 Legionella species identifies large and diverse effector repertoires.</title>
        <authorList>
            <person name="Burstein D."/>
            <person name="Amaro F."/>
            <person name="Zusman T."/>
            <person name="Lifshitz Z."/>
            <person name="Cohen O."/>
            <person name="Gilbert J.A."/>
            <person name="Pupko T."/>
            <person name="Shuman H.A."/>
            <person name="Segal G."/>
        </authorList>
    </citation>
    <scope>NUCLEOTIDE SEQUENCE [LARGE SCALE GENOMIC DNA]</scope>
    <source>
        <strain evidence="2 3">IMVS3376</strain>
    </source>
</reference>
<evidence type="ECO:0000256" key="1">
    <source>
        <dbReference type="SAM" id="Coils"/>
    </source>
</evidence>
<dbReference type="OrthoDB" id="5650038at2"/>
<dbReference type="PATRIC" id="fig|947033.5.peg.547"/>
<gene>
    <name evidence="2" type="ORF">Lste_0510</name>
</gene>
<dbReference type="RefSeq" id="WP_058509531.1">
    <property type="nucleotide sequence ID" value="NZ_DAIOMV010000008.1"/>
</dbReference>
<feature type="coiled-coil region" evidence="1">
    <location>
        <begin position="20"/>
        <end position="47"/>
    </location>
</feature>
<name>A0A0W0ZPD5_9GAMM</name>
<dbReference type="EMBL" id="LNYY01000007">
    <property type="protein sequence ID" value="KTD70932.1"/>
    <property type="molecule type" value="Genomic_DNA"/>
</dbReference>
<comment type="caution">
    <text evidence="2">The sequence shown here is derived from an EMBL/GenBank/DDBJ whole genome shotgun (WGS) entry which is preliminary data.</text>
</comment>
<protein>
    <submittedName>
        <fullName evidence="2">Uncharacterized protein</fullName>
    </submittedName>
</protein>
<organism evidence="2 3">
    <name type="scientific">Legionella steelei</name>
    <dbReference type="NCBI Taxonomy" id="947033"/>
    <lineage>
        <taxon>Bacteria</taxon>
        <taxon>Pseudomonadati</taxon>
        <taxon>Pseudomonadota</taxon>
        <taxon>Gammaproteobacteria</taxon>
        <taxon>Legionellales</taxon>
        <taxon>Legionellaceae</taxon>
        <taxon>Legionella</taxon>
    </lineage>
</organism>
<proteinExistence type="predicted"/>